<dbReference type="Pfam" id="PF23139">
    <property type="entry name" value="OB_YrrC"/>
    <property type="match status" value="1"/>
</dbReference>
<protein>
    <recommendedName>
        <fullName evidence="4">AAA+ ATPase domain-containing protein</fullName>
    </recommendedName>
</protein>
<dbReference type="PANTHER" id="PTHR43788:SF6">
    <property type="entry name" value="DNA HELICASE B"/>
    <property type="match status" value="1"/>
</dbReference>
<feature type="region of interest" description="Disordered" evidence="3">
    <location>
        <begin position="1"/>
        <end position="34"/>
    </location>
</feature>
<evidence type="ECO:0000256" key="1">
    <source>
        <dbReference type="ARBA" id="ARBA00022741"/>
    </source>
</evidence>
<comment type="caution">
    <text evidence="5">The sequence shown here is derived from an EMBL/GenBank/DDBJ whole genome shotgun (WGS) entry which is preliminary data.</text>
</comment>
<dbReference type="Pfam" id="PF13245">
    <property type="entry name" value="AAA_19"/>
    <property type="match status" value="2"/>
</dbReference>
<dbReference type="GO" id="GO:0005524">
    <property type="term" value="F:ATP binding"/>
    <property type="evidence" value="ECO:0007669"/>
    <property type="project" value="UniProtKB-KW"/>
</dbReference>
<dbReference type="SMART" id="SM00382">
    <property type="entry name" value="AAA"/>
    <property type="match status" value="1"/>
</dbReference>
<dbReference type="AlphaFoldDB" id="A0A519BPD8"/>
<dbReference type="InterPro" id="IPR050534">
    <property type="entry name" value="Coronavir_polyprotein_1ab"/>
</dbReference>
<feature type="domain" description="AAA+ ATPase" evidence="4">
    <location>
        <begin position="505"/>
        <end position="747"/>
    </location>
</feature>
<accession>A0A519BPD8</accession>
<dbReference type="GO" id="GO:0009338">
    <property type="term" value="C:exodeoxyribonuclease V complex"/>
    <property type="evidence" value="ECO:0007669"/>
    <property type="project" value="TreeGrafter"/>
</dbReference>
<dbReference type="InterPro" id="IPR027417">
    <property type="entry name" value="P-loop_NTPase"/>
</dbReference>
<dbReference type="EMBL" id="SGBB01000002">
    <property type="protein sequence ID" value="RZD19141.1"/>
    <property type="molecule type" value="Genomic_DNA"/>
</dbReference>
<evidence type="ECO:0000256" key="2">
    <source>
        <dbReference type="ARBA" id="ARBA00022840"/>
    </source>
</evidence>
<reference evidence="5 6" key="1">
    <citation type="journal article" date="2019" name="ISME J.">
        <title>Insights into ecological role of a new deltaproteobacterial order Candidatus Acidulodesulfobacterales by metagenomics and metatranscriptomics.</title>
        <authorList>
            <person name="Tan S."/>
            <person name="Liu J."/>
            <person name="Fang Y."/>
            <person name="Hedlund B.P."/>
            <person name="Lian Z.H."/>
            <person name="Huang L.Y."/>
            <person name="Li J.T."/>
            <person name="Huang L.N."/>
            <person name="Li W.J."/>
            <person name="Jiang H.C."/>
            <person name="Dong H.L."/>
            <person name="Shu W.S."/>
        </authorList>
    </citation>
    <scope>NUCLEOTIDE SEQUENCE [LARGE SCALE GENOMIC DNA]</scope>
    <source>
        <strain evidence="5">AP1</strain>
    </source>
</reference>
<evidence type="ECO:0000256" key="3">
    <source>
        <dbReference type="SAM" id="MobiDB-lite"/>
    </source>
</evidence>
<dbReference type="CDD" id="cd18809">
    <property type="entry name" value="SF1_C_RecD"/>
    <property type="match status" value="1"/>
</dbReference>
<dbReference type="Proteomes" id="UP000319296">
    <property type="component" value="Unassembled WGS sequence"/>
</dbReference>
<dbReference type="Pfam" id="PF13538">
    <property type="entry name" value="UvrD_C_2"/>
    <property type="match status" value="1"/>
</dbReference>
<name>A0A519BPD8_9DELT</name>
<dbReference type="Gene3D" id="2.30.30.940">
    <property type="match status" value="1"/>
</dbReference>
<dbReference type="InterPro" id="IPR027785">
    <property type="entry name" value="UvrD-like_helicase_C"/>
</dbReference>
<proteinExistence type="predicted"/>
<feature type="region of interest" description="Disordered" evidence="3">
    <location>
        <begin position="615"/>
        <end position="642"/>
    </location>
</feature>
<gene>
    <name evidence="5" type="ORF">EVG15_01510</name>
</gene>
<dbReference type="InterPro" id="IPR003593">
    <property type="entry name" value="AAA+_ATPase"/>
</dbReference>
<feature type="compositionally biased region" description="Low complexity" evidence="3">
    <location>
        <begin position="621"/>
        <end position="630"/>
    </location>
</feature>
<dbReference type="SUPFAM" id="SSF52540">
    <property type="entry name" value="P-loop containing nucleoside triphosphate hydrolases"/>
    <property type="match status" value="2"/>
</dbReference>
<keyword evidence="2" id="KW-0067">ATP-binding</keyword>
<dbReference type="InterPro" id="IPR041451">
    <property type="entry name" value="RecD2_SH13"/>
</dbReference>
<evidence type="ECO:0000313" key="6">
    <source>
        <dbReference type="Proteomes" id="UP000319296"/>
    </source>
</evidence>
<organism evidence="5 6">
    <name type="scientific">Candidatus Acididesulfobacter diazotrophicus</name>
    <dbReference type="NCBI Taxonomy" id="2597226"/>
    <lineage>
        <taxon>Bacteria</taxon>
        <taxon>Deltaproteobacteria</taxon>
        <taxon>Candidatus Acidulodesulfobacterales</taxon>
        <taxon>Candidatus Acididesulfobacter</taxon>
    </lineage>
</organism>
<dbReference type="GO" id="GO:0006310">
    <property type="term" value="P:DNA recombination"/>
    <property type="evidence" value="ECO:0007669"/>
    <property type="project" value="TreeGrafter"/>
</dbReference>
<dbReference type="InterPro" id="IPR055446">
    <property type="entry name" value="RecD2_N_OB"/>
</dbReference>
<dbReference type="Pfam" id="PF14490">
    <property type="entry name" value="HHH_RecD2"/>
    <property type="match status" value="1"/>
</dbReference>
<evidence type="ECO:0000313" key="5">
    <source>
        <dbReference type="EMBL" id="RZD19141.1"/>
    </source>
</evidence>
<keyword evidence="1" id="KW-0547">Nucleotide-binding</keyword>
<feature type="compositionally biased region" description="Polar residues" evidence="3">
    <location>
        <begin position="1"/>
        <end position="10"/>
    </location>
</feature>
<sequence>MNDKSSQLESNAEVKPRESKEVNSVKDGGSQTYDDSQPQIIHGIIKSVIFYNQTNGFIILRLFSKDKTLIASGNFFDMPVIDSKIKLKGRYIYHKKYGYQFNFDEYELFLATTKTAIVNYLSSNIFKGIGKFLAAEIYDKFKEETLNIIDNEPERIKEVRGIGDVKINFVIEGIKSSAGLRRAIMFFKPYQFSDYQIKSIYDKFKDKSIQIAKENPFAFTEIKGIGFKKADIMANKLGISKNDPNRIKEAIKYLINELCMNNGNTYLHYADIKNNITDLIEDFGNNGQETPKKIEENLKDKKDKLDKLEDICDVDIANNTAKTLPFNFEDLKKYIVELSAEKKIIIDPPFSFEKTKNINKSNMNADADVNAGKNTFADIETKKNINLNANVNLNTNYIDISSVDFSKYKMYLPVYYYSELRIAKELLRLLSYKNNKILNADIDKNIKNIDINKDKNLNINKNIYSINNNADINLNNNAKEEIPANYNFSEFLTEEQKNAIVNALKYKISIISGGPGTGKSTIIKEICNIHKGKNIALTSLSGKAAQRLEDIIFAHGCNSEHNPKNNQKIDAGEVNKKFNYNNNYVGSGNNIINSSNIKNNINDCIKAKSKENDSADYAQGKKNSNSNKISGNDAAGSDNTQDNLINKDGTYYKISTIHRLLKAAINKETNESYFTYNENNKLPFDLIVIDEMSMVDAVIFSQLLKALKDEAKLVLVGDVNQLPSVNPGDLLRDLINFNDKIIPSTFLTKVFRHNEGGLININAHNLLNNKKFITYRTNKSKFKSTESIDIEPVELAEPMKYAEPVPVVYDDADDDTHVSADSKNYKKHSEFIIKYKKTYDEKETGKIHVLEDFIDFIKKVKDKRVAKSILNKNINKNIEFNISFNDTKPNNTANNTVNTALNNTSKHNANAVYDKNGNFSNFSYNKMENCIANTILDFSDIQVLTPMRKGDLGYFKLNTILQDIFNPAENINDDDVFICNGIQFRINDRVMQMKNNYDLDVFNGDTGLIKIVNHIDKTLTVDFSKTSDSNRYPDNAKLVSYDFLDIYDNLSLAYALSIHKSQGSEFDNVIIIFHQSHYMMLKKNLLYTAITRGKKNVVIFGTFKAFSIAMHSKIEIRNSGLKDRLTEVFKIKI</sequence>
<dbReference type="Pfam" id="PF18335">
    <property type="entry name" value="SH3_13"/>
    <property type="match status" value="1"/>
</dbReference>
<dbReference type="Gene3D" id="3.40.50.300">
    <property type="entry name" value="P-loop containing nucleotide triphosphate hydrolases"/>
    <property type="match status" value="4"/>
</dbReference>
<dbReference type="InterPro" id="IPR029493">
    <property type="entry name" value="RecD2-like_HHH"/>
</dbReference>
<evidence type="ECO:0000259" key="4">
    <source>
        <dbReference type="SMART" id="SM00382"/>
    </source>
</evidence>
<dbReference type="GO" id="GO:0017116">
    <property type="term" value="F:single-stranded DNA helicase activity"/>
    <property type="evidence" value="ECO:0007669"/>
    <property type="project" value="TreeGrafter"/>
</dbReference>
<dbReference type="PANTHER" id="PTHR43788">
    <property type="entry name" value="DNA2/NAM7 HELICASE FAMILY MEMBER"/>
    <property type="match status" value="1"/>
</dbReference>
<feature type="compositionally biased region" description="Basic and acidic residues" evidence="3">
    <location>
        <begin position="12"/>
        <end position="24"/>
    </location>
</feature>
<dbReference type="Gene3D" id="1.10.10.2220">
    <property type="match status" value="1"/>
</dbReference>
<dbReference type="CDD" id="cd17933">
    <property type="entry name" value="DEXSc_RecD-like"/>
    <property type="match status" value="1"/>
</dbReference>